<dbReference type="SUPFAM" id="SSF54211">
    <property type="entry name" value="Ribosomal protein S5 domain 2-like"/>
    <property type="match status" value="1"/>
</dbReference>
<keyword evidence="4" id="KW-1185">Reference proteome</keyword>
<dbReference type="EC" id="3.4.21.53" evidence="1"/>
<dbReference type="PROSITE" id="PS51786">
    <property type="entry name" value="LON_PROTEOLYTIC"/>
    <property type="match status" value="1"/>
</dbReference>
<evidence type="ECO:0000313" key="4">
    <source>
        <dbReference type="Proteomes" id="UP001139031"/>
    </source>
</evidence>
<comment type="catalytic activity">
    <reaction evidence="1">
        <text>Hydrolysis of proteins in presence of ATP.</text>
        <dbReference type="EC" id="3.4.21.53"/>
    </reaction>
</comment>
<keyword evidence="1" id="KW-0645">Protease</keyword>
<dbReference type="Gene3D" id="3.30.230.10">
    <property type="match status" value="1"/>
</dbReference>
<dbReference type="InterPro" id="IPR027065">
    <property type="entry name" value="Lon_Prtase"/>
</dbReference>
<dbReference type="InterPro" id="IPR008269">
    <property type="entry name" value="Lon_proteolytic"/>
</dbReference>
<name>A0ABS7TWD4_9BACT</name>
<comment type="caution">
    <text evidence="3">The sequence shown here is derived from an EMBL/GenBank/DDBJ whole genome shotgun (WGS) entry which is preliminary data.</text>
</comment>
<organism evidence="3 4">
    <name type="scientific">Nannocystis pusilla</name>
    <dbReference type="NCBI Taxonomy" id="889268"/>
    <lineage>
        <taxon>Bacteria</taxon>
        <taxon>Pseudomonadati</taxon>
        <taxon>Myxococcota</taxon>
        <taxon>Polyangia</taxon>
        <taxon>Nannocystales</taxon>
        <taxon>Nannocystaceae</taxon>
        <taxon>Nannocystis</taxon>
    </lineage>
</organism>
<comment type="similarity">
    <text evidence="1">Belongs to the peptidase S16 family.</text>
</comment>
<sequence length="193" mass="20879">MSGPIHSKGVLILSGYLHDRFARDFPLSFGASVVFEQTYTPIEGDSASTAELFAILSSLSGVPARQDIGITGSVDQRGRVLPVGGINEKIEGFFEVCRAHALTGTQGVVIPESNVRNLVLGEDVLEAIAQGRFFIWPISTVEEGVELILGEPAGTPTEPEDEAAAFRYPERTVYGRVERRIARLRQLASPPRG</sequence>
<dbReference type="Pfam" id="PF05362">
    <property type="entry name" value="Lon_C"/>
    <property type="match status" value="1"/>
</dbReference>
<dbReference type="EMBL" id="JAIRAU010000031">
    <property type="protein sequence ID" value="MBZ5712518.1"/>
    <property type="molecule type" value="Genomic_DNA"/>
</dbReference>
<dbReference type="Proteomes" id="UP001139031">
    <property type="component" value="Unassembled WGS sequence"/>
</dbReference>
<proteinExistence type="inferred from homology"/>
<accession>A0ABS7TWD4</accession>
<keyword evidence="1" id="KW-0720">Serine protease</keyword>
<feature type="domain" description="Lon proteolytic" evidence="2">
    <location>
        <begin position="1"/>
        <end position="151"/>
    </location>
</feature>
<evidence type="ECO:0000313" key="3">
    <source>
        <dbReference type="EMBL" id="MBZ5712518.1"/>
    </source>
</evidence>
<protein>
    <recommendedName>
        <fullName evidence="1">endopeptidase La</fullName>
        <ecNumber evidence="1">3.4.21.53</ecNumber>
    </recommendedName>
</protein>
<dbReference type="InterPro" id="IPR020568">
    <property type="entry name" value="Ribosomal_Su5_D2-typ_SF"/>
</dbReference>
<feature type="active site" evidence="1">
    <location>
        <position position="89"/>
    </location>
</feature>
<reference evidence="3" key="1">
    <citation type="submission" date="2021-08" db="EMBL/GenBank/DDBJ databases">
        <authorList>
            <person name="Stevens D.C."/>
        </authorList>
    </citation>
    <scope>NUCLEOTIDE SEQUENCE</scope>
    <source>
        <strain evidence="3">DSM 53165</strain>
    </source>
</reference>
<gene>
    <name evidence="3" type="ORF">K7C98_25025</name>
</gene>
<feature type="active site" evidence="1">
    <location>
        <position position="46"/>
    </location>
</feature>
<evidence type="ECO:0000256" key="1">
    <source>
        <dbReference type="PROSITE-ProRule" id="PRU01122"/>
    </source>
</evidence>
<keyword evidence="1" id="KW-0378">Hydrolase</keyword>
<dbReference type="InterPro" id="IPR014721">
    <property type="entry name" value="Ribsml_uS5_D2-typ_fold_subgr"/>
</dbReference>
<evidence type="ECO:0000259" key="2">
    <source>
        <dbReference type="PROSITE" id="PS51786"/>
    </source>
</evidence>
<dbReference type="PRINTS" id="PR00830">
    <property type="entry name" value="ENDOLAPTASE"/>
</dbReference>
<dbReference type="PANTHER" id="PTHR10046">
    <property type="entry name" value="ATP DEPENDENT LON PROTEASE FAMILY MEMBER"/>
    <property type="match status" value="1"/>
</dbReference>